<feature type="compositionally biased region" description="Basic and acidic residues" evidence="1">
    <location>
        <begin position="435"/>
        <end position="447"/>
    </location>
</feature>
<feature type="domain" description="DUF3824" evidence="2">
    <location>
        <begin position="551"/>
        <end position="678"/>
    </location>
</feature>
<evidence type="ECO:0000256" key="1">
    <source>
        <dbReference type="SAM" id="MobiDB-lite"/>
    </source>
</evidence>
<sequence length="899" mass="101858">MSYSYRDSDFDGASRQSEPRAYSVRRYVIPSEKDSMYRRDEHPMSERELVIRRPHDRDSRYDYEYRRERDYDRESTSPSRTPSRFLQQEHHFYAQNIIINQEPKPIIIKDSYRPSSYGTSRDDFDNQVMSRSEADDNWAMRSVRDPRDDDYYYARSIREYDHGRHARDEYEERYYHDDSPRSSGSRRTRSRHGRDYNSDDNTTYSHRDRRHRDESPHHYKRHLAEGALVGVGAAELIRRKSKKDGDESSGMSRIGRDVGAGALGAVTADVIQRARRHHRSRSRKRAESLDRGRDRSREHRHRHRRHRSRSSSDSRVKTLAGLGLGAAAIAGAVALARKKSQKNADKSKHSSHDRRSRSRHRRGSGSSSNEDKASHRNKRMAEAGLAGAAVAGLIERARSKSRSRRGEKSPGRIKQGLPIVAAGLGTAAITNLYEKHKEKKESESSERAHRRKSRSRSRPRSSAYSDPSRSAAGLVEYGDDPVYGSIPADNYYGRPPSRQSSLPRAIEASPSRNSRRANRSRTRYRDDGSGSGSSFSDRESGREHRHSHRNRSRSRTRDLATAGLAAAGAGLAAREYTQRQERKKAEKERRTYAHDHDYQAPYEEEYEPAAYAPSPPPNNANYYPQGNRFPPPPGPTPVPPPPPNVQPGPYNPADYPPPPAATHPPSNYPYPPPPGGRADENVSAVPTANPTLSYGQRQTSSEDVTTTSPRQILAPSPPPITINISDDYEPNHYTFTPNPCIPLRRPAAFSVTSPSSASISTFTSNPRPPSRKRFRTRSSSQPAPAASPPQPPPTKSVQFDLRPRYDTPPSTHRRARTPTGDLRSGYETDDSDSTIDGLDRSRAHRHDWIPERARQQPRRSRDLSGPENFEVASDSTIELPDRFDSHGRRLLEYRLKPPG</sequence>
<feature type="region of interest" description="Disordered" evidence="1">
    <location>
        <begin position="271"/>
        <end position="316"/>
    </location>
</feature>
<reference evidence="3 4" key="1">
    <citation type="submission" date="2017-10" db="EMBL/GenBank/DDBJ databases">
        <title>Comparative genomics in systemic dimorphic fungi from Ajellomycetaceae.</title>
        <authorList>
            <person name="Munoz J.F."/>
            <person name="Mcewen J.G."/>
            <person name="Clay O.K."/>
            <person name="Cuomo C.A."/>
        </authorList>
    </citation>
    <scope>NUCLEOTIDE SEQUENCE [LARGE SCALE GENOMIC DNA]</scope>
    <source>
        <strain evidence="3 4">UAMH130</strain>
    </source>
</reference>
<feature type="compositionally biased region" description="Basic residues" evidence="1">
    <location>
        <begin position="513"/>
        <end position="522"/>
    </location>
</feature>
<dbReference type="Pfam" id="PF12868">
    <property type="entry name" value="DUF3824"/>
    <property type="match status" value="2"/>
</dbReference>
<dbReference type="Proteomes" id="UP000224080">
    <property type="component" value="Unassembled WGS sequence"/>
</dbReference>
<accession>A0A2B7XJD2</accession>
<feature type="region of interest" description="Disordered" evidence="1">
    <location>
        <begin position="171"/>
        <end position="226"/>
    </location>
</feature>
<evidence type="ECO:0000313" key="3">
    <source>
        <dbReference type="EMBL" id="PGH08891.1"/>
    </source>
</evidence>
<gene>
    <name evidence="3" type="ORF">GX51_00948</name>
</gene>
<dbReference type="STRING" id="2060905.A0A2B7XJD2"/>
<dbReference type="AlphaFoldDB" id="A0A2B7XJD2"/>
<feature type="compositionally biased region" description="Low complexity" evidence="1">
    <location>
        <begin position="619"/>
        <end position="628"/>
    </location>
</feature>
<dbReference type="InterPro" id="IPR024436">
    <property type="entry name" value="DUF3824"/>
</dbReference>
<feature type="region of interest" description="Disordered" evidence="1">
    <location>
        <begin position="435"/>
        <end position="875"/>
    </location>
</feature>
<feature type="compositionally biased region" description="Basic residues" evidence="1">
    <location>
        <begin position="351"/>
        <end position="363"/>
    </location>
</feature>
<feature type="region of interest" description="Disordered" evidence="1">
    <location>
        <begin position="394"/>
        <end position="418"/>
    </location>
</feature>
<feature type="compositionally biased region" description="Pro residues" evidence="1">
    <location>
        <begin position="629"/>
        <end position="675"/>
    </location>
</feature>
<dbReference type="PANTHER" id="PTHR35487">
    <property type="entry name" value="DUF3824 DOMAIN-CONTAINING PROTEIN"/>
    <property type="match status" value="1"/>
</dbReference>
<feature type="compositionally biased region" description="Basic and acidic residues" evidence="1">
    <location>
        <begin position="31"/>
        <end position="75"/>
    </location>
</feature>
<feature type="compositionally biased region" description="Basic and acidic residues" evidence="1">
    <location>
        <begin position="171"/>
        <end position="180"/>
    </location>
</feature>
<feature type="compositionally biased region" description="Basic and acidic residues" evidence="1">
    <location>
        <begin position="837"/>
        <end position="864"/>
    </location>
</feature>
<proteinExistence type="predicted"/>
<comment type="caution">
    <text evidence="3">The sequence shown here is derived from an EMBL/GenBank/DDBJ whole genome shotgun (WGS) entry which is preliminary data.</text>
</comment>
<feature type="compositionally biased region" description="Basic residues" evidence="1">
    <location>
        <begin position="543"/>
        <end position="554"/>
    </location>
</feature>
<keyword evidence="4" id="KW-1185">Reference proteome</keyword>
<feature type="region of interest" description="Disordered" evidence="1">
    <location>
        <begin position="1"/>
        <end position="82"/>
    </location>
</feature>
<feature type="compositionally biased region" description="Low complexity" evidence="1">
    <location>
        <begin position="460"/>
        <end position="470"/>
    </location>
</feature>
<dbReference type="EMBL" id="PDNC01000007">
    <property type="protein sequence ID" value="PGH08891.1"/>
    <property type="molecule type" value="Genomic_DNA"/>
</dbReference>
<feature type="compositionally biased region" description="Basic residues" evidence="1">
    <location>
        <begin position="448"/>
        <end position="459"/>
    </location>
</feature>
<protein>
    <recommendedName>
        <fullName evidence="2">DUF3824 domain-containing protein</fullName>
    </recommendedName>
</protein>
<dbReference type="PANTHER" id="PTHR35487:SF1">
    <property type="entry name" value="DUF3824 DOMAIN-CONTAINING PROTEIN"/>
    <property type="match status" value="1"/>
</dbReference>
<organism evidence="3 4">
    <name type="scientific">Blastomyces parvus</name>
    <dbReference type="NCBI Taxonomy" id="2060905"/>
    <lineage>
        <taxon>Eukaryota</taxon>
        <taxon>Fungi</taxon>
        <taxon>Dikarya</taxon>
        <taxon>Ascomycota</taxon>
        <taxon>Pezizomycotina</taxon>
        <taxon>Eurotiomycetes</taxon>
        <taxon>Eurotiomycetidae</taxon>
        <taxon>Onygenales</taxon>
        <taxon>Ajellomycetaceae</taxon>
        <taxon>Blastomyces</taxon>
    </lineage>
</organism>
<feature type="compositionally biased region" description="Basic residues" evidence="1">
    <location>
        <begin position="273"/>
        <end position="284"/>
    </location>
</feature>
<feature type="domain" description="DUF3824" evidence="2">
    <location>
        <begin position="312"/>
        <end position="362"/>
    </location>
</feature>
<feature type="compositionally biased region" description="Pro residues" evidence="1">
    <location>
        <begin position="785"/>
        <end position="794"/>
    </location>
</feature>
<dbReference type="PRINTS" id="PR01217">
    <property type="entry name" value="PRICHEXTENSN"/>
</dbReference>
<feature type="compositionally biased region" description="Polar residues" evidence="1">
    <location>
        <begin position="684"/>
        <end position="710"/>
    </location>
</feature>
<name>A0A2B7XJD2_9EURO</name>
<feature type="compositionally biased region" description="Basic and acidic residues" evidence="1">
    <location>
        <begin position="576"/>
        <end position="598"/>
    </location>
</feature>
<feature type="compositionally biased region" description="Low complexity" evidence="1">
    <location>
        <begin position="746"/>
        <end position="764"/>
    </location>
</feature>
<feature type="region of interest" description="Disordered" evidence="1">
    <location>
        <begin position="337"/>
        <end position="378"/>
    </location>
</feature>
<evidence type="ECO:0000259" key="2">
    <source>
        <dbReference type="Pfam" id="PF12868"/>
    </source>
</evidence>
<feature type="compositionally biased region" description="Basic residues" evidence="1">
    <location>
        <begin position="298"/>
        <end position="309"/>
    </location>
</feature>
<evidence type="ECO:0000313" key="4">
    <source>
        <dbReference type="Proteomes" id="UP000224080"/>
    </source>
</evidence>
<dbReference type="OrthoDB" id="3561737at2759"/>
<feature type="compositionally biased region" description="Basic and acidic residues" evidence="1">
    <location>
        <begin position="285"/>
        <end position="297"/>
    </location>
</feature>
<feature type="compositionally biased region" description="Low complexity" evidence="1">
    <location>
        <begin position="559"/>
        <end position="573"/>
    </location>
</feature>